<sequence>MPSIQKQDPVGVTLTYYENEASRALVWFRIRFGAFESVLFLFGSHEDKNEIGQRVPESEWAAPELTSGYAKTEAMISPSSEVQCATEATRFRLLLLAKP</sequence>
<evidence type="ECO:0000313" key="2">
    <source>
        <dbReference type="Proteomes" id="UP000499080"/>
    </source>
</evidence>
<dbReference type="Proteomes" id="UP000499080">
    <property type="component" value="Unassembled WGS sequence"/>
</dbReference>
<evidence type="ECO:0000313" key="1">
    <source>
        <dbReference type="EMBL" id="GBM65202.1"/>
    </source>
</evidence>
<reference evidence="1 2" key="1">
    <citation type="journal article" date="2019" name="Sci. Rep.">
        <title>Orb-weaving spider Araneus ventricosus genome elucidates the spidroin gene catalogue.</title>
        <authorList>
            <person name="Kono N."/>
            <person name="Nakamura H."/>
            <person name="Ohtoshi R."/>
            <person name="Moran D.A.P."/>
            <person name="Shinohara A."/>
            <person name="Yoshida Y."/>
            <person name="Fujiwara M."/>
            <person name="Mori M."/>
            <person name="Tomita M."/>
            <person name="Arakawa K."/>
        </authorList>
    </citation>
    <scope>NUCLEOTIDE SEQUENCE [LARGE SCALE GENOMIC DNA]</scope>
</reference>
<name>A0A4Y2HIN9_ARAVE</name>
<dbReference type="EMBL" id="BGPR01001964">
    <property type="protein sequence ID" value="GBM65202.1"/>
    <property type="molecule type" value="Genomic_DNA"/>
</dbReference>
<keyword evidence="2" id="KW-1185">Reference proteome</keyword>
<accession>A0A4Y2HIN9</accession>
<organism evidence="1 2">
    <name type="scientific">Araneus ventricosus</name>
    <name type="common">Orbweaver spider</name>
    <name type="synonym">Epeira ventricosa</name>
    <dbReference type="NCBI Taxonomy" id="182803"/>
    <lineage>
        <taxon>Eukaryota</taxon>
        <taxon>Metazoa</taxon>
        <taxon>Ecdysozoa</taxon>
        <taxon>Arthropoda</taxon>
        <taxon>Chelicerata</taxon>
        <taxon>Arachnida</taxon>
        <taxon>Araneae</taxon>
        <taxon>Araneomorphae</taxon>
        <taxon>Entelegynae</taxon>
        <taxon>Araneoidea</taxon>
        <taxon>Araneidae</taxon>
        <taxon>Araneus</taxon>
    </lineage>
</organism>
<comment type="caution">
    <text evidence="1">The sequence shown here is derived from an EMBL/GenBank/DDBJ whole genome shotgun (WGS) entry which is preliminary data.</text>
</comment>
<proteinExistence type="predicted"/>
<gene>
    <name evidence="1" type="ORF">AVEN_82378_1</name>
</gene>
<protein>
    <submittedName>
        <fullName evidence="1">Uncharacterized protein</fullName>
    </submittedName>
</protein>
<dbReference type="AlphaFoldDB" id="A0A4Y2HIN9"/>